<dbReference type="WBParaSite" id="RSKR_0001141800.1">
    <property type="protein sequence ID" value="RSKR_0001141800.1"/>
    <property type="gene ID" value="RSKR_0001141800"/>
</dbReference>
<evidence type="ECO:0000313" key="2">
    <source>
        <dbReference type="WBParaSite" id="RSKR_0001141800.1"/>
    </source>
</evidence>
<sequence>MDGLRDNLTESHKTKKQLKSPSKVSGGDHSRSNSLQKNDPMSLKNATLPIHRGRPRKEPNANMADIRAKILQVPEIPQFASKTMYQLGRHWMLGSNKKHVIEESDNTQHKRERSESPDIESIDLLTSKKITELPSIRKHLKKPDSCPKPFKFLPKGIPQDSIKVSDYQKHWSRVRNSWLEHNKLRYARHNRSIQTLETCFLLGTQNLKSVQNTT</sequence>
<accession>A0AC35UHT4</accession>
<dbReference type="Proteomes" id="UP000095286">
    <property type="component" value="Unplaced"/>
</dbReference>
<protein>
    <submittedName>
        <fullName evidence="2">EOG090X0GO7</fullName>
    </submittedName>
</protein>
<proteinExistence type="predicted"/>
<organism evidence="1 2">
    <name type="scientific">Rhabditophanes sp. KR3021</name>
    <dbReference type="NCBI Taxonomy" id="114890"/>
    <lineage>
        <taxon>Eukaryota</taxon>
        <taxon>Metazoa</taxon>
        <taxon>Ecdysozoa</taxon>
        <taxon>Nematoda</taxon>
        <taxon>Chromadorea</taxon>
        <taxon>Rhabditida</taxon>
        <taxon>Tylenchina</taxon>
        <taxon>Panagrolaimomorpha</taxon>
        <taxon>Strongyloidoidea</taxon>
        <taxon>Alloionematidae</taxon>
        <taxon>Rhabditophanes</taxon>
    </lineage>
</organism>
<reference evidence="2" key="1">
    <citation type="submission" date="2016-11" db="UniProtKB">
        <authorList>
            <consortium name="WormBaseParasite"/>
        </authorList>
    </citation>
    <scope>IDENTIFICATION</scope>
    <source>
        <strain evidence="2">KR3021</strain>
    </source>
</reference>
<evidence type="ECO:0000313" key="1">
    <source>
        <dbReference type="Proteomes" id="UP000095286"/>
    </source>
</evidence>
<name>A0AC35UHT4_9BILA</name>